<comment type="catalytic activity">
    <reaction evidence="3">
        <text>[thioredoxin]-dithiol + NADP(+) = [thioredoxin]-disulfide + NADPH + H(+)</text>
        <dbReference type="Rhea" id="RHEA:20345"/>
        <dbReference type="Rhea" id="RHEA-COMP:10698"/>
        <dbReference type="Rhea" id="RHEA-COMP:10700"/>
        <dbReference type="ChEBI" id="CHEBI:15378"/>
        <dbReference type="ChEBI" id="CHEBI:29950"/>
        <dbReference type="ChEBI" id="CHEBI:50058"/>
        <dbReference type="ChEBI" id="CHEBI:57783"/>
        <dbReference type="ChEBI" id="CHEBI:58349"/>
        <dbReference type="EC" id="1.8.1.9"/>
    </reaction>
</comment>
<dbReference type="Gene3D" id="3.50.50.60">
    <property type="entry name" value="FAD/NAD(P)-binding domain"/>
    <property type="match status" value="2"/>
</dbReference>
<dbReference type="PANTHER" id="PTHR48105">
    <property type="entry name" value="THIOREDOXIN REDUCTASE 1-RELATED-RELATED"/>
    <property type="match status" value="1"/>
</dbReference>
<dbReference type="RefSeq" id="WP_337338376.1">
    <property type="nucleotide sequence ID" value="NZ_JBBDGL010000002.1"/>
</dbReference>
<reference evidence="5 6" key="1">
    <citation type="submission" date="2024-02" db="EMBL/GenBank/DDBJ databases">
        <authorList>
            <person name="Saticioglu I.B."/>
        </authorList>
    </citation>
    <scope>NUCLEOTIDE SEQUENCE [LARGE SCALE GENOMIC DNA]</scope>
    <source>
        <strain evidence="5 6">Mu-86</strain>
    </source>
</reference>
<organism evidence="5 6">
    <name type="scientific">Microbacterium marmarense</name>
    <dbReference type="NCBI Taxonomy" id="3122051"/>
    <lineage>
        <taxon>Bacteria</taxon>
        <taxon>Bacillati</taxon>
        <taxon>Actinomycetota</taxon>
        <taxon>Actinomycetes</taxon>
        <taxon>Micrococcales</taxon>
        <taxon>Microbacteriaceae</taxon>
        <taxon>Microbacterium</taxon>
    </lineage>
</organism>
<dbReference type="SUPFAM" id="SSF51905">
    <property type="entry name" value="FAD/NAD(P)-binding domain"/>
    <property type="match status" value="1"/>
</dbReference>
<dbReference type="EMBL" id="JBBDGL010000002">
    <property type="protein sequence ID" value="MEJ1155974.1"/>
    <property type="molecule type" value="Genomic_DNA"/>
</dbReference>
<evidence type="ECO:0000313" key="6">
    <source>
        <dbReference type="Proteomes" id="UP001368654"/>
    </source>
</evidence>
<dbReference type="InterPro" id="IPR036188">
    <property type="entry name" value="FAD/NAD-bd_sf"/>
</dbReference>
<evidence type="ECO:0000313" key="5">
    <source>
        <dbReference type="EMBL" id="MEJ1155974.1"/>
    </source>
</evidence>
<comment type="caution">
    <text evidence="5">The sequence shown here is derived from an EMBL/GenBank/DDBJ whole genome shotgun (WGS) entry which is preliminary data.</text>
</comment>
<dbReference type="InterPro" id="IPR023753">
    <property type="entry name" value="FAD/NAD-binding_dom"/>
</dbReference>
<sequence>MKTSTWDTIVIGGGPAGLSAALMLGRSRRRVLVLDTSEPRNRFADHMHGVLGHEGAAPWELAARGRAEVEQYGVTVHSDAAEHVRSTERQVEVSLRDGETQRARSLVIASGASDELPQIPGLAEHWGSSVLHCPYCHGWEVKDRRIGVLMVSSAGLHHAQLVRQLSESVTVFLSAGVELDADSLSRFNARGVVVVTSEVIEVLGETPELRGVKTADGATVELDALFVAAPARARDAFLSDVELDVSEGPMGTFIEADAMGQTSDARIWAVGNVVTPYANVPLSMGMGSMTGAAVNAFLTNADFDNATAKGPASDPQPEIEPVTF</sequence>
<dbReference type="PRINTS" id="PR00469">
    <property type="entry name" value="PNDRDTASEII"/>
</dbReference>
<protein>
    <submittedName>
        <fullName evidence="5">NAD(P)/FAD-dependent oxidoreductase</fullName>
    </submittedName>
</protein>
<dbReference type="PRINTS" id="PR00368">
    <property type="entry name" value="FADPNR"/>
</dbReference>
<dbReference type="Pfam" id="PF07992">
    <property type="entry name" value="Pyr_redox_2"/>
    <property type="match status" value="1"/>
</dbReference>
<evidence type="ECO:0000256" key="3">
    <source>
        <dbReference type="ARBA" id="ARBA00048132"/>
    </source>
</evidence>
<dbReference type="InterPro" id="IPR050097">
    <property type="entry name" value="Ferredoxin-NADP_redctase_2"/>
</dbReference>
<accession>A0ABU8LWT5</accession>
<keyword evidence="1" id="KW-0285">Flavoprotein</keyword>
<feature type="domain" description="FAD/NAD(P)-binding" evidence="4">
    <location>
        <begin position="7"/>
        <end position="284"/>
    </location>
</feature>
<evidence type="ECO:0000256" key="2">
    <source>
        <dbReference type="ARBA" id="ARBA00023002"/>
    </source>
</evidence>
<keyword evidence="6" id="KW-1185">Reference proteome</keyword>
<proteinExistence type="predicted"/>
<name>A0ABU8LWT5_9MICO</name>
<keyword evidence="2" id="KW-0560">Oxidoreductase</keyword>
<gene>
    <name evidence="5" type="ORF">WDU96_10255</name>
</gene>
<dbReference type="Proteomes" id="UP001368654">
    <property type="component" value="Unassembled WGS sequence"/>
</dbReference>
<evidence type="ECO:0000256" key="1">
    <source>
        <dbReference type="ARBA" id="ARBA00022630"/>
    </source>
</evidence>
<evidence type="ECO:0000259" key="4">
    <source>
        <dbReference type="Pfam" id="PF07992"/>
    </source>
</evidence>